<evidence type="ECO:0000313" key="3">
    <source>
        <dbReference type="Proteomes" id="UP000308133"/>
    </source>
</evidence>
<dbReference type="PANTHER" id="PTHR42791:SF14">
    <property type="entry name" value="N-ACETYLTRANSFERASE DOMAIN-CONTAINING PROTEIN"/>
    <property type="match status" value="1"/>
</dbReference>
<keyword evidence="2" id="KW-0808">Transferase</keyword>
<proteinExistence type="predicted"/>
<dbReference type="SUPFAM" id="SSF55729">
    <property type="entry name" value="Acyl-CoA N-acyltransferases (Nat)"/>
    <property type="match status" value="1"/>
</dbReference>
<name>A0A4U7BEI0_9PEZI</name>
<feature type="domain" description="N-acetyltransferase" evidence="1">
    <location>
        <begin position="76"/>
        <end position="222"/>
    </location>
</feature>
<dbReference type="Gene3D" id="3.40.630.30">
    <property type="match status" value="1"/>
</dbReference>
<dbReference type="EMBL" id="PTQR01000009">
    <property type="protein sequence ID" value="TKX27024.1"/>
    <property type="molecule type" value="Genomic_DNA"/>
</dbReference>
<dbReference type="InterPro" id="IPR052523">
    <property type="entry name" value="Trichothecene_AcTrans"/>
</dbReference>
<comment type="caution">
    <text evidence="2">The sequence shown here is derived from an EMBL/GenBank/DDBJ whole genome shotgun (WGS) entry which is preliminary data.</text>
</comment>
<dbReference type="PANTHER" id="PTHR42791">
    <property type="entry name" value="GNAT FAMILY ACETYLTRANSFERASE"/>
    <property type="match status" value="1"/>
</dbReference>
<dbReference type="Proteomes" id="UP000308133">
    <property type="component" value="Unassembled WGS sequence"/>
</dbReference>
<accession>A0A4U7BEI0</accession>
<evidence type="ECO:0000313" key="2">
    <source>
        <dbReference type="EMBL" id="TKX27024.1"/>
    </source>
</evidence>
<dbReference type="CDD" id="cd04301">
    <property type="entry name" value="NAT_SF"/>
    <property type="match status" value="1"/>
</dbReference>
<dbReference type="InterPro" id="IPR016181">
    <property type="entry name" value="Acyl_CoA_acyltransferase"/>
</dbReference>
<dbReference type="AlphaFoldDB" id="A0A4U7BEI0"/>
<dbReference type="GO" id="GO:0016747">
    <property type="term" value="F:acyltransferase activity, transferring groups other than amino-acyl groups"/>
    <property type="evidence" value="ECO:0007669"/>
    <property type="project" value="InterPro"/>
</dbReference>
<organism evidence="2 3">
    <name type="scientific">Elsinoe australis</name>
    <dbReference type="NCBI Taxonomy" id="40998"/>
    <lineage>
        <taxon>Eukaryota</taxon>
        <taxon>Fungi</taxon>
        <taxon>Dikarya</taxon>
        <taxon>Ascomycota</taxon>
        <taxon>Pezizomycotina</taxon>
        <taxon>Dothideomycetes</taxon>
        <taxon>Dothideomycetidae</taxon>
        <taxon>Myriangiales</taxon>
        <taxon>Elsinoaceae</taxon>
        <taxon>Elsinoe</taxon>
    </lineage>
</organism>
<dbReference type="Pfam" id="PF00583">
    <property type="entry name" value="Acetyltransf_1"/>
    <property type="match status" value="1"/>
</dbReference>
<dbReference type="PROSITE" id="PS51186">
    <property type="entry name" value="GNAT"/>
    <property type="match status" value="1"/>
</dbReference>
<sequence length="239" mass="26902">MPATDPSPPNLVLETVDESNLDTYIDLANLTFSTPPAGHRLGFLDIFYSNGITPAIRAWSREGSLKAIQSDDHFYFLLRDTSLPDAPAIGCIRWQLVSKPKSPEEMDAEEVKAAKERSSENVPGIRHERFDDFRTAQFKSKRMYLANRPYLYLKAICTHPDHQRKGAGKVMMRWGLKKADELGVPMYLEASAAGQRLYEQSGFVVKGDLGYDTTKYEGVTDDFQNLAMVREPGTGEVKY</sequence>
<reference evidence="2 3" key="1">
    <citation type="submission" date="2018-02" db="EMBL/GenBank/DDBJ databases">
        <title>Draft genome sequences of Elsinoe sp., causing black scab on jojoba.</title>
        <authorList>
            <person name="Stodart B."/>
            <person name="Jeffress S."/>
            <person name="Ash G."/>
            <person name="Arun Chinnappa K."/>
        </authorList>
    </citation>
    <scope>NUCLEOTIDE SEQUENCE [LARGE SCALE GENOMIC DNA]</scope>
    <source>
        <strain evidence="2 3">Hillstone_2</strain>
    </source>
</reference>
<protein>
    <submittedName>
        <fullName evidence="2">Acetyltransferase (GNAT) domain-containing protein 5</fullName>
    </submittedName>
</protein>
<gene>
    <name evidence="2" type="ORF">C1H76_0779</name>
</gene>
<dbReference type="InterPro" id="IPR000182">
    <property type="entry name" value="GNAT_dom"/>
</dbReference>
<evidence type="ECO:0000259" key="1">
    <source>
        <dbReference type="PROSITE" id="PS51186"/>
    </source>
</evidence>